<feature type="signal peptide" evidence="1">
    <location>
        <begin position="1"/>
        <end position="20"/>
    </location>
</feature>
<feature type="chain" id="PRO_5031381280" description="DUF3828 domain-containing protein" evidence="1">
    <location>
        <begin position="21"/>
        <end position="134"/>
    </location>
</feature>
<name>A0A7W5ZLN0_9BACT</name>
<comment type="caution">
    <text evidence="2">The sequence shown here is derived from an EMBL/GenBank/DDBJ whole genome shotgun (WGS) entry which is preliminary data.</text>
</comment>
<evidence type="ECO:0000313" key="2">
    <source>
        <dbReference type="EMBL" id="MBB3839480.1"/>
    </source>
</evidence>
<evidence type="ECO:0000313" key="3">
    <source>
        <dbReference type="Proteomes" id="UP000541352"/>
    </source>
</evidence>
<dbReference type="RefSeq" id="WP_183975818.1">
    <property type="nucleotide sequence ID" value="NZ_JACIBY010000007.1"/>
</dbReference>
<evidence type="ECO:0008006" key="4">
    <source>
        <dbReference type="Google" id="ProtNLM"/>
    </source>
</evidence>
<dbReference type="Gene3D" id="3.10.450.50">
    <property type="match status" value="1"/>
</dbReference>
<protein>
    <recommendedName>
        <fullName evidence="4">DUF3828 domain-containing protein</fullName>
    </recommendedName>
</protein>
<evidence type="ECO:0000256" key="1">
    <source>
        <dbReference type="SAM" id="SignalP"/>
    </source>
</evidence>
<keyword evidence="3" id="KW-1185">Reference proteome</keyword>
<dbReference type="AlphaFoldDB" id="A0A7W5ZLN0"/>
<proteinExistence type="predicted"/>
<sequence>MRRILVLFFVLGYFANTSNGQTKTAAQTVQDFYKWYTTKGAMLEWRQVLKRPEFSPAFRKRLTVFYQKMEKDNEGGYDPIVQAQDFDDQFKIKPISSAATKATFELWMFGGKAATVTLNNVANQWLIDDIKGVQ</sequence>
<reference evidence="2 3" key="1">
    <citation type="submission" date="2020-08" db="EMBL/GenBank/DDBJ databases">
        <title>Genomic Encyclopedia of Type Strains, Phase IV (KMG-IV): sequencing the most valuable type-strain genomes for metagenomic binning, comparative biology and taxonomic classification.</title>
        <authorList>
            <person name="Goeker M."/>
        </authorList>
    </citation>
    <scope>NUCLEOTIDE SEQUENCE [LARGE SCALE GENOMIC DNA]</scope>
    <source>
        <strain evidence="2 3">DSM 17976</strain>
    </source>
</reference>
<gene>
    <name evidence="2" type="ORF">FHS57_003489</name>
</gene>
<organism evidence="2 3">
    <name type="scientific">Runella defluvii</name>
    <dbReference type="NCBI Taxonomy" id="370973"/>
    <lineage>
        <taxon>Bacteria</taxon>
        <taxon>Pseudomonadati</taxon>
        <taxon>Bacteroidota</taxon>
        <taxon>Cytophagia</taxon>
        <taxon>Cytophagales</taxon>
        <taxon>Spirosomataceae</taxon>
        <taxon>Runella</taxon>
    </lineage>
</organism>
<keyword evidence="1" id="KW-0732">Signal</keyword>
<accession>A0A7W5ZLN0</accession>
<dbReference type="EMBL" id="JACIBY010000007">
    <property type="protein sequence ID" value="MBB3839480.1"/>
    <property type="molecule type" value="Genomic_DNA"/>
</dbReference>
<dbReference type="Proteomes" id="UP000541352">
    <property type="component" value="Unassembled WGS sequence"/>
</dbReference>